<dbReference type="EMBL" id="JAVFWL010000002">
    <property type="protein sequence ID" value="KAK6738040.1"/>
    <property type="molecule type" value="Genomic_DNA"/>
</dbReference>
<organism evidence="1 2">
    <name type="scientific">Necator americanus</name>
    <name type="common">Human hookworm</name>
    <dbReference type="NCBI Taxonomy" id="51031"/>
    <lineage>
        <taxon>Eukaryota</taxon>
        <taxon>Metazoa</taxon>
        <taxon>Ecdysozoa</taxon>
        <taxon>Nematoda</taxon>
        <taxon>Chromadorea</taxon>
        <taxon>Rhabditida</taxon>
        <taxon>Rhabditina</taxon>
        <taxon>Rhabditomorpha</taxon>
        <taxon>Strongyloidea</taxon>
        <taxon>Ancylostomatidae</taxon>
        <taxon>Bunostominae</taxon>
        <taxon>Necator</taxon>
    </lineage>
</organism>
<proteinExistence type="predicted"/>
<protein>
    <submittedName>
        <fullName evidence="1">Uncharacterized protein</fullName>
    </submittedName>
</protein>
<dbReference type="SUPFAM" id="SSF56219">
    <property type="entry name" value="DNase I-like"/>
    <property type="match status" value="1"/>
</dbReference>
<evidence type="ECO:0000313" key="1">
    <source>
        <dbReference type="EMBL" id="KAK6738040.1"/>
    </source>
</evidence>
<comment type="caution">
    <text evidence="1">The sequence shown here is derived from an EMBL/GenBank/DDBJ whole genome shotgun (WGS) entry which is preliminary data.</text>
</comment>
<dbReference type="Proteomes" id="UP001303046">
    <property type="component" value="Unassembled WGS sequence"/>
</dbReference>
<keyword evidence="2" id="KW-1185">Reference proteome</keyword>
<evidence type="ECO:0000313" key="2">
    <source>
        <dbReference type="Proteomes" id="UP001303046"/>
    </source>
</evidence>
<sequence length="192" mass="21727">MSGTDPGHQVHVEDCAADDGKETLAIYLFCPPTLAGELQQATLSGHLRYLHAPFVALEETRITACPLISIDNYTTYWAMLMKRKCAFVRLRDRRGPKLWIICAHAPSEAPEDHKKDAFYDELNTLMSKIRNQQAIIVRIDANANMKRYRGAQHQPKLALEGLKTRNEEGSSANECRLILDYGPGREWTTQTL</sequence>
<name>A0ABR1CIX2_NECAM</name>
<dbReference type="Gene3D" id="3.60.10.10">
    <property type="entry name" value="Endonuclease/exonuclease/phosphatase"/>
    <property type="match status" value="1"/>
</dbReference>
<dbReference type="InterPro" id="IPR036691">
    <property type="entry name" value="Endo/exonu/phosph_ase_sf"/>
</dbReference>
<gene>
    <name evidence="1" type="primary">Necator_chrII.g8047</name>
    <name evidence="1" type="ORF">RB195_020253</name>
</gene>
<reference evidence="1 2" key="1">
    <citation type="submission" date="2023-08" db="EMBL/GenBank/DDBJ databases">
        <title>A Necator americanus chromosomal reference genome.</title>
        <authorList>
            <person name="Ilik V."/>
            <person name="Petrzelkova K.J."/>
            <person name="Pardy F."/>
            <person name="Fuh T."/>
            <person name="Niatou-Singa F.S."/>
            <person name="Gouil Q."/>
            <person name="Baker L."/>
            <person name="Ritchie M.E."/>
            <person name="Jex A.R."/>
            <person name="Gazzola D."/>
            <person name="Li H."/>
            <person name="Toshio Fujiwara R."/>
            <person name="Zhan B."/>
            <person name="Aroian R.V."/>
            <person name="Pafco B."/>
            <person name="Schwarz E.M."/>
        </authorList>
    </citation>
    <scope>NUCLEOTIDE SEQUENCE [LARGE SCALE GENOMIC DNA]</scope>
    <source>
        <strain evidence="1 2">Aroian</strain>
        <tissue evidence="1">Whole animal</tissue>
    </source>
</reference>
<accession>A0ABR1CIX2</accession>